<evidence type="ECO:0000256" key="7">
    <source>
        <dbReference type="ARBA" id="ARBA00022908"/>
    </source>
</evidence>
<evidence type="ECO:0000313" key="13">
    <source>
        <dbReference type="Proteomes" id="UP000765509"/>
    </source>
</evidence>
<keyword evidence="9" id="KW-0239">DNA-directed DNA polymerase</keyword>
<sequence length="160" mass="18688">MAPLETPQHNGFAKRANRMILQKTQFLMNQDNLPKSYWEDAVNTAVLRFHLSPTTSRANQYPHFLWTETLPKLDRLRTNGCRAVIHNLKRQYEVKMEPPAQPRILIGYDNNDTAYRIVGLKDSKVSVKHHATFNEIFFPKLSTTNKETLTFFVRLRGIFI</sequence>
<evidence type="ECO:0000256" key="8">
    <source>
        <dbReference type="ARBA" id="ARBA00022918"/>
    </source>
</evidence>
<keyword evidence="1" id="KW-0548">Nucleotidyltransferase</keyword>
<proteinExistence type="predicted"/>
<dbReference type="GO" id="GO:0016787">
    <property type="term" value="F:hydrolase activity"/>
    <property type="evidence" value="ECO:0007669"/>
    <property type="project" value="UniProtKB-KW"/>
</dbReference>
<evidence type="ECO:0000256" key="3">
    <source>
        <dbReference type="ARBA" id="ARBA00022723"/>
    </source>
</evidence>
<protein>
    <recommendedName>
        <fullName evidence="11">Retroviral polymerase SH3-like domain-containing protein</fullName>
    </recommendedName>
</protein>
<dbReference type="GO" id="GO:0046872">
    <property type="term" value="F:metal ion binding"/>
    <property type="evidence" value="ECO:0007669"/>
    <property type="project" value="UniProtKB-KW"/>
</dbReference>
<dbReference type="GO" id="GO:0003676">
    <property type="term" value="F:nucleic acid binding"/>
    <property type="evidence" value="ECO:0007669"/>
    <property type="project" value="InterPro"/>
</dbReference>
<dbReference type="InterPro" id="IPR036397">
    <property type="entry name" value="RNaseH_sf"/>
</dbReference>
<keyword evidence="8" id="KW-0695">RNA-directed DNA polymerase</keyword>
<evidence type="ECO:0000256" key="5">
    <source>
        <dbReference type="ARBA" id="ARBA00022801"/>
    </source>
</evidence>
<dbReference type="GO" id="GO:0004519">
    <property type="term" value="F:endonuclease activity"/>
    <property type="evidence" value="ECO:0007669"/>
    <property type="project" value="UniProtKB-KW"/>
</dbReference>
<dbReference type="InterPro" id="IPR012337">
    <property type="entry name" value="RNaseH-like_sf"/>
</dbReference>
<dbReference type="InterPro" id="IPR039537">
    <property type="entry name" value="Retrotran_Ty1/copia-like"/>
</dbReference>
<dbReference type="Proteomes" id="UP000765509">
    <property type="component" value="Unassembled WGS sequence"/>
</dbReference>
<keyword evidence="6" id="KW-0460">Magnesium</keyword>
<dbReference type="PANTHER" id="PTHR42648:SF11">
    <property type="entry name" value="TRANSPOSON TY4-P GAG-POL POLYPROTEIN"/>
    <property type="match status" value="1"/>
</dbReference>
<organism evidence="12 13">
    <name type="scientific">Austropuccinia psidii MF-1</name>
    <dbReference type="NCBI Taxonomy" id="1389203"/>
    <lineage>
        <taxon>Eukaryota</taxon>
        <taxon>Fungi</taxon>
        <taxon>Dikarya</taxon>
        <taxon>Basidiomycota</taxon>
        <taxon>Pucciniomycotina</taxon>
        <taxon>Pucciniomycetes</taxon>
        <taxon>Pucciniales</taxon>
        <taxon>Sphaerophragmiaceae</taxon>
        <taxon>Austropuccinia</taxon>
    </lineage>
</organism>
<evidence type="ECO:0000256" key="6">
    <source>
        <dbReference type="ARBA" id="ARBA00022842"/>
    </source>
</evidence>
<accession>A0A9Q3KIU5</accession>
<gene>
    <name evidence="12" type="ORF">O181_119730</name>
</gene>
<keyword evidence="7" id="KW-0229">DNA integration</keyword>
<dbReference type="Pfam" id="PF25597">
    <property type="entry name" value="SH3_retrovirus"/>
    <property type="match status" value="1"/>
</dbReference>
<name>A0A9Q3KIU5_9BASI</name>
<dbReference type="GO" id="GO:0003964">
    <property type="term" value="F:RNA-directed DNA polymerase activity"/>
    <property type="evidence" value="ECO:0007669"/>
    <property type="project" value="UniProtKB-KW"/>
</dbReference>
<dbReference type="GO" id="GO:0006310">
    <property type="term" value="P:DNA recombination"/>
    <property type="evidence" value="ECO:0007669"/>
    <property type="project" value="UniProtKB-KW"/>
</dbReference>
<evidence type="ECO:0000256" key="4">
    <source>
        <dbReference type="ARBA" id="ARBA00022759"/>
    </source>
</evidence>
<dbReference type="EMBL" id="AVOT02106478">
    <property type="protein sequence ID" value="MBW0580015.1"/>
    <property type="molecule type" value="Genomic_DNA"/>
</dbReference>
<evidence type="ECO:0000256" key="1">
    <source>
        <dbReference type="ARBA" id="ARBA00022695"/>
    </source>
</evidence>
<dbReference type="AlphaFoldDB" id="A0A9Q3KIU5"/>
<dbReference type="PANTHER" id="PTHR42648">
    <property type="entry name" value="TRANSPOSASE, PUTATIVE-RELATED"/>
    <property type="match status" value="1"/>
</dbReference>
<evidence type="ECO:0000256" key="9">
    <source>
        <dbReference type="ARBA" id="ARBA00022932"/>
    </source>
</evidence>
<dbReference type="Gene3D" id="3.30.420.10">
    <property type="entry name" value="Ribonuclease H-like superfamily/Ribonuclease H"/>
    <property type="match status" value="1"/>
</dbReference>
<keyword evidence="5" id="KW-0378">Hydrolase</keyword>
<dbReference type="GO" id="GO:0003887">
    <property type="term" value="F:DNA-directed DNA polymerase activity"/>
    <property type="evidence" value="ECO:0007669"/>
    <property type="project" value="UniProtKB-KW"/>
</dbReference>
<evidence type="ECO:0000256" key="10">
    <source>
        <dbReference type="ARBA" id="ARBA00023172"/>
    </source>
</evidence>
<evidence type="ECO:0000259" key="11">
    <source>
        <dbReference type="Pfam" id="PF25597"/>
    </source>
</evidence>
<keyword evidence="2" id="KW-0540">Nuclease</keyword>
<evidence type="ECO:0000313" key="12">
    <source>
        <dbReference type="EMBL" id="MBW0580015.1"/>
    </source>
</evidence>
<keyword evidence="13" id="KW-1185">Reference proteome</keyword>
<dbReference type="OrthoDB" id="2516125at2759"/>
<keyword evidence="10" id="KW-0233">DNA recombination</keyword>
<dbReference type="GO" id="GO:0015074">
    <property type="term" value="P:DNA integration"/>
    <property type="evidence" value="ECO:0007669"/>
    <property type="project" value="UniProtKB-KW"/>
</dbReference>
<reference evidence="12" key="1">
    <citation type="submission" date="2021-03" db="EMBL/GenBank/DDBJ databases">
        <title>Draft genome sequence of rust myrtle Austropuccinia psidii MF-1, a brazilian biotype.</title>
        <authorList>
            <person name="Quecine M.C."/>
            <person name="Pachon D.M.R."/>
            <person name="Bonatelli M.L."/>
            <person name="Correr F.H."/>
            <person name="Franceschini L.M."/>
            <person name="Leite T.F."/>
            <person name="Margarido G.R.A."/>
            <person name="Almeida C.A."/>
            <person name="Ferrarezi J.A."/>
            <person name="Labate C.A."/>
        </authorList>
    </citation>
    <scope>NUCLEOTIDE SEQUENCE</scope>
    <source>
        <strain evidence="12">MF-1</strain>
    </source>
</reference>
<keyword evidence="9" id="KW-0808">Transferase</keyword>
<feature type="domain" description="Retroviral polymerase SH3-like" evidence="11">
    <location>
        <begin position="81"/>
        <end position="143"/>
    </location>
</feature>
<evidence type="ECO:0000256" key="2">
    <source>
        <dbReference type="ARBA" id="ARBA00022722"/>
    </source>
</evidence>
<keyword evidence="3" id="KW-0479">Metal-binding</keyword>
<comment type="caution">
    <text evidence="12">The sequence shown here is derived from an EMBL/GenBank/DDBJ whole genome shotgun (WGS) entry which is preliminary data.</text>
</comment>
<keyword evidence="4" id="KW-0255">Endonuclease</keyword>
<dbReference type="InterPro" id="IPR057670">
    <property type="entry name" value="SH3_retrovirus"/>
</dbReference>
<dbReference type="SUPFAM" id="SSF53098">
    <property type="entry name" value="Ribonuclease H-like"/>
    <property type="match status" value="1"/>
</dbReference>